<dbReference type="PANTHER" id="PTHR11538:SF41">
    <property type="entry name" value="PHENYLALANINE--TRNA LIGASE, MITOCHONDRIAL"/>
    <property type="match status" value="1"/>
</dbReference>
<dbReference type="RefSeq" id="WP_010925152.1">
    <property type="nucleotide sequence ID" value="NC_002771.1"/>
</dbReference>
<evidence type="ECO:0000256" key="11">
    <source>
        <dbReference type="ARBA" id="ARBA00049255"/>
    </source>
</evidence>
<dbReference type="Proteomes" id="UP000000528">
    <property type="component" value="Chromosome"/>
</dbReference>
<evidence type="ECO:0000256" key="3">
    <source>
        <dbReference type="ARBA" id="ARBA00022490"/>
    </source>
</evidence>
<dbReference type="InterPro" id="IPR002319">
    <property type="entry name" value="Phenylalanyl-tRNA_Synthase"/>
</dbReference>
<keyword evidence="12" id="KW-0175">Coiled coil</keyword>
<dbReference type="GO" id="GO:0000049">
    <property type="term" value="F:tRNA binding"/>
    <property type="evidence" value="ECO:0007669"/>
    <property type="project" value="InterPro"/>
</dbReference>
<organism evidence="14 15">
    <name type="scientific">Mycoplasmopsis pulmonis (strain UAB CTIP)</name>
    <name type="common">Mycoplasma pulmonis</name>
    <dbReference type="NCBI Taxonomy" id="272635"/>
    <lineage>
        <taxon>Bacteria</taxon>
        <taxon>Bacillati</taxon>
        <taxon>Mycoplasmatota</taxon>
        <taxon>Mycoplasmoidales</taxon>
        <taxon>Metamycoplasmataceae</taxon>
        <taxon>Mycoplasmopsis</taxon>
    </lineage>
</organism>
<keyword evidence="7" id="KW-0067">ATP-binding</keyword>
<dbReference type="STRING" id="272635.gene:17576939"/>
<dbReference type="Pfam" id="PF01409">
    <property type="entry name" value="tRNA-synt_2d"/>
    <property type="match status" value="1"/>
</dbReference>
<feature type="domain" description="Aminoacyl-transfer RNA synthetases class-II family profile" evidence="13">
    <location>
        <begin position="179"/>
        <end position="312"/>
    </location>
</feature>
<evidence type="ECO:0000256" key="9">
    <source>
        <dbReference type="ARBA" id="ARBA00022917"/>
    </source>
</evidence>
<dbReference type="HOGENOM" id="CLU_025086_0_1_14"/>
<dbReference type="PIR" id="D90555">
    <property type="entry name" value="D90555"/>
</dbReference>
<dbReference type="EMBL" id="AL445564">
    <property type="protein sequence ID" value="CAC13521.1"/>
    <property type="molecule type" value="Genomic_DNA"/>
</dbReference>
<keyword evidence="5" id="KW-0479">Metal-binding</keyword>
<evidence type="ECO:0000256" key="7">
    <source>
        <dbReference type="ARBA" id="ARBA00022840"/>
    </source>
</evidence>
<gene>
    <name evidence="14" type="ordered locus">MYPU_3480</name>
</gene>
<evidence type="ECO:0000256" key="6">
    <source>
        <dbReference type="ARBA" id="ARBA00022741"/>
    </source>
</evidence>
<dbReference type="InterPro" id="IPR004529">
    <property type="entry name" value="Phe-tRNA-synth_IIc_asu"/>
</dbReference>
<dbReference type="InterPro" id="IPR045864">
    <property type="entry name" value="aa-tRNA-synth_II/BPL/LPL"/>
</dbReference>
<dbReference type="GO" id="GO:0046872">
    <property type="term" value="F:metal ion binding"/>
    <property type="evidence" value="ECO:0007669"/>
    <property type="project" value="UniProtKB-KW"/>
</dbReference>
<dbReference type="BioCyc" id="MPUL272635:G1GT6-348-MONOMER"/>
<dbReference type="SUPFAM" id="SSF46589">
    <property type="entry name" value="tRNA-binding arm"/>
    <property type="match status" value="1"/>
</dbReference>
<dbReference type="SUPFAM" id="SSF55681">
    <property type="entry name" value="Class II aaRS and biotin synthetases"/>
    <property type="match status" value="1"/>
</dbReference>
<protein>
    <recommendedName>
        <fullName evidence="2">phenylalanine--tRNA ligase</fullName>
        <ecNumber evidence="2">6.1.1.20</ecNumber>
    </recommendedName>
</protein>
<dbReference type="Pfam" id="PF02912">
    <property type="entry name" value="Phe_tRNA-synt_N"/>
    <property type="match status" value="1"/>
</dbReference>
<keyword evidence="6" id="KW-0547">Nucleotide-binding</keyword>
<dbReference type="GO" id="GO:0006432">
    <property type="term" value="P:phenylalanyl-tRNA aminoacylation"/>
    <property type="evidence" value="ECO:0007669"/>
    <property type="project" value="InterPro"/>
</dbReference>
<dbReference type="KEGG" id="mpu:MYPU_3480"/>
<evidence type="ECO:0000256" key="5">
    <source>
        <dbReference type="ARBA" id="ARBA00022723"/>
    </source>
</evidence>
<keyword evidence="10 14" id="KW-0030">Aminoacyl-tRNA synthetase</keyword>
<dbReference type="EC" id="6.1.1.20" evidence="2"/>
<comment type="subcellular location">
    <subcellularLocation>
        <location evidence="1">Cytoplasm</location>
    </subcellularLocation>
</comment>
<evidence type="ECO:0000256" key="1">
    <source>
        <dbReference type="ARBA" id="ARBA00004496"/>
    </source>
</evidence>
<dbReference type="InterPro" id="IPR006195">
    <property type="entry name" value="aa-tRNA-synth_II"/>
</dbReference>
<name>Q98QL3_MYCPU</name>
<accession>Q98QL3</accession>
<evidence type="ECO:0000256" key="4">
    <source>
        <dbReference type="ARBA" id="ARBA00022598"/>
    </source>
</evidence>
<keyword evidence="15" id="KW-1185">Reference proteome</keyword>
<dbReference type="GO" id="GO:0005737">
    <property type="term" value="C:cytoplasm"/>
    <property type="evidence" value="ECO:0007669"/>
    <property type="project" value="UniProtKB-SubCell"/>
</dbReference>
<evidence type="ECO:0000256" key="12">
    <source>
        <dbReference type="SAM" id="Coils"/>
    </source>
</evidence>
<dbReference type="PANTHER" id="PTHR11538">
    <property type="entry name" value="PHENYLALANYL-TRNA SYNTHETASE"/>
    <property type="match status" value="1"/>
</dbReference>
<sequence>MEKDYQNIKTLEELKQYKFKIYGKDGELAKKQEQIKKAPVDQKKILGQELNDLKQKYEKIFEEINENIKSYNIKKRNDSFNEDPFLFSSIESSNHPISLVEKRFRSWFLQNGYYSTLASEIESDEYNFERLNIAFDHPARDMQDSLYINKNLLLRTHNTGVSARELERNKNKAFSNFVIGKVYRNDEDDATHSHQFSQIDFISVGNVTFNNLIWTLKSSLSYVFEKEVEIRLRPSFFPFTEPSVEVDIFYNNKWIEVLGAGMIHPSVLKAAGYTNEIVGFAAGIGLERIAMIKYNISDIRDLYRNDLRFLRQFK</sequence>
<keyword evidence="3" id="KW-0963">Cytoplasm</keyword>
<dbReference type="InterPro" id="IPR004188">
    <property type="entry name" value="Phe-tRNA_ligase_II_N"/>
</dbReference>
<keyword evidence="9" id="KW-0648">Protein biosynthesis</keyword>
<dbReference type="GO" id="GO:0004826">
    <property type="term" value="F:phenylalanine-tRNA ligase activity"/>
    <property type="evidence" value="ECO:0007669"/>
    <property type="project" value="UniProtKB-EC"/>
</dbReference>
<dbReference type="NCBIfam" id="TIGR00468">
    <property type="entry name" value="pheS"/>
    <property type="match status" value="1"/>
</dbReference>
<feature type="coiled-coil region" evidence="12">
    <location>
        <begin position="43"/>
        <end position="74"/>
    </location>
</feature>
<evidence type="ECO:0000256" key="8">
    <source>
        <dbReference type="ARBA" id="ARBA00022842"/>
    </source>
</evidence>
<dbReference type="eggNOG" id="COG0016">
    <property type="taxonomic scope" value="Bacteria"/>
</dbReference>
<dbReference type="InterPro" id="IPR010978">
    <property type="entry name" value="tRNA-bd_arm"/>
</dbReference>
<evidence type="ECO:0000256" key="2">
    <source>
        <dbReference type="ARBA" id="ARBA00012814"/>
    </source>
</evidence>
<dbReference type="GO" id="GO:0005524">
    <property type="term" value="F:ATP binding"/>
    <property type="evidence" value="ECO:0007669"/>
    <property type="project" value="UniProtKB-KW"/>
</dbReference>
<evidence type="ECO:0000313" key="14">
    <source>
        <dbReference type="EMBL" id="CAC13521.1"/>
    </source>
</evidence>
<keyword evidence="8" id="KW-0460">Magnesium</keyword>
<dbReference type="AlphaFoldDB" id="Q98QL3"/>
<keyword evidence="4 14" id="KW-0436">Ligase</keyword>
<dbReference type="CDD" id="cd00496">
    <property type="entry name" value="PheRS_alpha_core"/>
    <property type="match status" value="1"/>
</dbReference>
<evidence type="ECO:0000259" key="13">
    <source>
        <dbReference type="PROSITE" id="PS50862"/>
    </source>
</evidence>
<proteinExistence type="predicted"/>
<comment type="catalytic activity">
    <reaction evidence="11">
        <text>tRNA(Phe) + L-phenylalanine + ATP = L-phenylalanyl-tRNA(Phe) + AMP + diphosphate + H(+)</text>
        <dbReference type="Rhea" id="RHEA:19413"/>
        <dbReference type="Rhea" id="RHEA-COMP:9668"/>
        <dbReference type="Rhea" id="RHEA-COMP:9699"/>
        <dbReference type="ChEBI" id="CHEBI:15378"/>
        <dbReference type="ChEBI" id="CHEBI:30616"/>
        <dbReference type="ChEBI" id="CHEBI:33019"/>
        <dbReference type="ChEBI" id="CHEBI:58095"/>
        <dbReference type="ChEBI" id="CHEBI:78442"/>
        <dbReference type="ChEBI" id="CHEBI:78531"/>
        <dbReference type="ChEBI" id="CHEBI:456215"/>
        <dbReference type="EC" id="6.1.1.20"/>
    </reaction>
</comment>
<reference evidence="14 15" key="1">
    <citation type="journal article" date="2001" name="Nucleic Acids Res.">
        <title>The complete genome sequence of the murine respiratory pathogen Mycoplasma pulmonis.</title>
        <authorList>
            <person name="Chambaud I."/>
            <person name="Heilig R."/>
            <person name="Ferris S."/>
            <person name="Barbe V."/>
            <person name="Samson D."/>
            <person name="Galisson F."/>
            <person name="Moszer I."/>
            <person name="Dybvig K."/>
            <person name="Wroblewski H."/>
            <person name="Viari A."/>
            <person name="Rocha E.P.C."/>
            <person name="Blanchard A."/>
        </authorList>
    </citation>
    <scope>NUCLEOTIDE SEQUENCE [LARGE SCALE GENOMIC DNA]</scope>
    <source>
        <strain evidence="14 15">UAB CTIP</strain>
    </source>
</reference>
<evidence type="ECO:0000256" key="10">
    <source>
        <dbReference type="ARBA" id="ARBA00023146"/>
    </source>
</evidence>
<evidence type="ECO:0000313" key="15">
    <source>
        <dbReference type="Proteomes" id="UP000000528"/>
    </source>
</evidence>
<dbReference type="Gene3D" id="3.30.930.10">
    <property type="entry name" value="Bira Bifunctional Protein, Domain 2"/>
    <property type="match status" value="1"/>
</dbReference>
<dbReference type="PROSITE" id="PS50862">
    <property type="entry name" value="AA_TRNA_LIGASE_II"/>
    <property type="match status" value="1"/>
</dbReference>